<feature type="compositionally biased region" description="Polar residues" evidence="1">
    <location>
        <begin position="1"/>
        <end position="20"/>
    </location>
</feature>
<evidence type="ECO:0000313" key="3">
    <source>
        <dbReference type="EMBL" id="GGC64551.1"/>
    </source>
</evidence>
<dbReference type="Proteomes" id="UP000641514">
    <property type="component" value="Unassembled WGS sequence"/>
</dbReference>
<dbReference type="Gene3D" id="3.20.20.190">
    <property type="entry name" value="Phosphatidylinositol (PI) phosphodiesterase"/>
    <property type="match status" value="1"/>
</dbReference>
<dbReference type="PROSITE" id="PS51704">
    <property type="entry name" value="GP_PDE"/>
    <property type="match status" value="1"/>
</dbReference>
<name>A0A916U8M3_9ACTN</name>
<proteinExistence type="predicted"/>
<protein>
    <submittedName>
        <fullName evidence="3">Glycerophosphoryl diester phosphodiesterase</fullName>
    </submittedName>
</protein>
<feature type="region of interest" description="Disordered" evidence="1">
    <location>
        <begin position="1"/>
        <end position="23"/>
    </location>
</feature>
<dbReference type="GO" id="GO:0008081">
    <property type="term" value="F:phosphoric diester hydrolase activity"/>
    <property type="evidence" value="ECO:0007669"/>
    <property type="project" value="InterPro"/>
</dbReference>
<comment type="caution">
    <text evidence="3">The sequence shown here is derived from an EMBL/GenBank/DDBJ whole genome shotgun (WGS) entry which is preliminary data.</text>
</comment>
<dbReference type="InterPro" id="IPR030395">
    <property type="entry name" value="GP_PDE_dom"/>
</dbReference>
<dbReference type="Pfam" id="PF03009">
    <property type="entry name" value="GDPD"/>
    <property type="match status" value="1"/>
</dbReference>
<evidence type="ECO:0000259" key="2">
    <source>
        <dbReference type="PROSITE" id="PS51704"/>
    </source>
</evidence>
<dbReference type="GO" id="GO:0006629">
    <property type="term" value="P:lipid metabolic process"/>
    <property type="evidence" value="ECO:0007669"/>
    <property type="project" value="InterPro"/>
</dbReference>
<dbReference type="EMBL" id="BMJH01000001">
    <property type="protein sequence ID" value="GGC64551.1"/>
    <property type="molecule type" value="Genomic_DNA"/>
</dbReference>
<accession>A0A916U8M3</accession>
<dbReference type="InterPro" id="IPR017946">
    <property type="entry name" value="PLC-like_Pdiesterase_TIM-brl"/>
</dbReference>
<evidence type="ECO:0000256" key="1">
    <source>
        <dbReference type="SAM" id="MobiDB-lite"/>
    </source>
</evidence>
<dbReference type="SUPFAM" id="SSF51695">
    <property type="entry name" value="PLC-like phosphodiesterases"/>
    <property type="match status" value="1"/>
</dbReference>
<dbReference type="AlphaFoldDB" id="A0A916U8M3"/>
<reference evidence="3" key="1">
    <citation type="journal article" date="2014" name="Int. J. Syst. Evol. Microbiol.">
        <title>Complete genome sequence of Corynebacterium casei LMG S-19264T (=DSM 44701T), isolated from a smear-ripened cheese.</title>
        <authorList>
            <consortium name="US DOE Joint Genome Institute (JGI-PGF)"/>
            <person name="Walter F."/>
            <person name="Albersmeier A."/>
            <person name="Kalinowski J."/>
            <person name="Ruckert C."/>
        </authorList>
    </citation>
    <scope>NUCLEOTIDE SEQUENCE</scope>
    <source>
        <strain evidence="3">CGMCC 1.15478</strain>
    </source>
</reference>
<dbReference type="PANTHER" id="PTHR46211:SF13">
    <property type="entry name" value="GLYCEROPHOSPHODIESTER PHOSPHODIESTERASE 1-RELATED"/>
    <property type="match status" value="1"/>
</dbReference>
<gene>
    <name evidence="3" type="ORF">GCM10011410_16370</name>
</gene>
<evidence type="ECO:0000313" key="4">
    <source>
        <dbReference type="Proteomes" id="UP000641514"/>
    </source>
</evidence>
<dbReference type="PANTHER" id="PTHR46211">
    <property type="entry name" value="GLYCEROPHOSPHORYL DIESTER PHOSPHODIESTERASE"/>
    <property type="match status" value="1"/>
</dbReference>
<sequence length="297" mass="32699">MRNYGGVTSSIGVSRSQPTQPGTPPLVVAHRGASGELPEHTLAAYDLALRQGADGLECDVRLTRDGKLICMHDRRIDRTSNGSGTVSAMTLDALRAHDYGSWHAEMASRQRAAAALGDPDVDNKNIERYAEPTSVLTLRELLTLVLDWDRPRTLFIETKHPVRYGALVEMKLIAELQRFGLAKRPPSATPPVVMMSFAPSAVFRIRRSAPNLPTVLLGENSRYLGYAPTTSGVPAAIGPSIEMLREHPKVVERARASGRATYVWTVDEKADVELCRDLGVRWIATNYPARTKRVFES</sequence>
<reference evidence="3" key="2">
    <citation type="submission" date="2020-09" db="EMBL/GenBank/DDBJ databases">
        <authorList>
            <person name="Sun Q."/>
            <person name="Zhou Y."/>
        </authorList>
    </citation>
    <scope>NUCLEOTIDE SEQUENCE</scope>
    <source>
        <strain evidence="3">CGMCC 1.15478</strain>
    </source>
</reference>
<dbReference type="CDD" id="cd08582">
    <property type="entry name" value="GDPD_like_2"/>
    <property type="match status" value="1"/>
</dbReference>
<keyword evidence="4" id="KW-1185">Reference proteome</keyword>
<feature type="domain" description="GP-PDE" evidence="2">
    <location>
        <begin position="25"/>
        <end position="295"/>
    </location>
</feature>
<organism evidence="3 4">
    <name type="scientific">Hoyosella rhizosphaerae</name>
    <dbReference type="NCBI Taxonomy" id="1755582"/>
    <lineage>
        <taxon>Bacteria</taxon>
        <taxon>Bacillati</taxon>
        <taxon>Actinomycetota</taxon>
        <taxon>Actinomycetes</taxon>
        <taxon>Mycobacteriales</taxon>
        <taxon>Hoyosellaceae</taxon>
        <taxon>Hoyosella</taxon>
    </lineage>
</organism>